<feature type="transmembrane region" description="Helical" evidence="1">
    <location>
        <begin position="52"/>
        <end position="74"/>
    </location>
</feature>
<keyword evidence="1" id="KW-1133">Transmembrane helix</keyword>
<keyword evidence="1" id="KW-0812">Transmembrane</keyword>
<dbReference type="EMBL" id="BFBY01000021">
    <property type="protein sequence ID" value="GBG05516.1"/>
    <property type="molecule type" value="Genomic_DNA"/>
</dbReference>
<dbReference type="OrthoDB" id="2300163at2"/>
<keyword evidence="1" id="KW-0472">Membrane</keyword>
<name>A0A2Z6T7X2_9LACO</name>
<evidence type="ECO:0000256" key="1">
    <source>
        <dbReference type="SAM" id="Phobius"/>
    </source>
</evidence>
<evidence type="ECO:0000313" key="3">
    <source>
        <dbReference type="Proteomes" id="UP000257317"/>
    </source>
</evidence>
<dbReference type="Proteomes" id="UP000257317">
    <property type="component" value="Unassembled WGS sequence"/>
</dbReference>
<reference evidence="3" key="1">
    <citation type="submission" date="2018-03" db="EMBL/GenBank/DDBJ databases">
        <title>New taxa in the Lactobacillus gasseri group.</title>
        <authorList>
            <person name="Tanizawa Y."/>
            <person name="Tohno M."/>
            <person name="Endo A."/>
            <person name="Arita M."/>
        </authorList>
    </citation>
    <scope>NUCLEOTIDE SEQUENCE [LARGE SCALE GENOMIC DNA]</scope>
    <source>
        <strain evidence="3">DSM 24759</strain>
    </source>
</reference>
<keyword evidence="3" id="KW-1185">Reference proteome</keyword>
<proteinExistence type="predicted"/>
<organism evidence="2 3">
    <name type="scientific">Lactobacillus rodentium</name>
    <dbReference type="NCBI Taxonomy" id="947835"/>
    <lineage>
        <taxon>Bacteria</taxon>
        <taxon>Bacillati</taxon>
        <taxon>Bacillota</taxon>
        <taxon>Bacilli</taxon>
        <taxon>Lactobacillales</taxon>
        <taxon>Lactobacillaceae</taxon>
        <taxon>Lactobacillus</taxon>
    </lineage>
</organism>
<sequence length="263" mass="30194">MLSTGEFFKYTFKLKNKSVNFLLLLQFIVAIIGACWLAIYNSKLTLLDKWSMGIVMVEITSIFAIIIYLFISTVSNEKINSSKTWQLLPISSKNFYLVNLFSSVLNAIYLVFMQVIMALIVLIPLTAFKEFRKGVGLTYSLILKRMDLILKDVLPISILIVVFMLLFLIALYLFVTTVNFVSTLLVEQLSKNNSKLARFLLIVVIVVITLIIGINMIDLAASINFFSSNTWLQWVRLDGVMIFIDLIFLFLNIWLLKNYHEGR</sequence>
<protein>
    <submittedName>
        <fullName evidence="2">ABC transporter permease protein</fullName>
    </submittedName>
</protein>
<feature type="transmembrane region" description="Helical" evidence="1">
    <location>
        <begin position="237"/>
        <end position="256"/>
    </location>
</feature>
<feature type="transmembrane region" description="Helical" evidence="1">
    <location>
        <begin position="95"/>
        <end position="123"/>
    </location>
</feature>
<evidence type="ECO:0000313" key="2">
    <source>
        <dbReference type="EMBL" id="GBG05516.1"/>
    </source>
</evidence>
<feature type="transmembrane region" description="Helical" evidence="1">
    <location>
        <begin position="196"/>
        <end position="217"/>
    </location>
</feature>
<dbReference type="AlphaFoldDB" id="A0A2Z6T7X2"/>
<comment type="caution">
    <text evidence="2">The sequence shown here is derived from an EMBL/GenBank/DDBJ whole genome shotgun (WGS) entry which is preliminary data.</text>
</comment>
<dbReference type="RefSeq" id="WP_117118843.1">
    <property type="nucleotide sequence ID" value="NZ_BFBY01000021.1"/>
</dbReference>
<gene>
    <name evidence="2" type="ORF">LrDSM24759_14300</name>
</gene>
<accession>A0A2Z6T7X2</accession>
<feature type="transmembrane region" description="Helical" evidence="1">
    <location>
        <begin position="153"/>
        <end position="175"/>
    </location>
</feature>
<feature type="transmembrane region" description="Helical" evidence="1">
    <location>
        <begin position="21"/>
        <end position="40"/>
    </location>
</feature>